<evidence type="ECO:0000313" key="6">
    <source>
        <dbReference type="Ensembl" id="ENSCABP00000008786.1"/>
    </source>
</evidence>
<evidence type="ECO:0000313" key="7">
    <source>
        <dbReference type="Proteomes" id="UP000694404"/>
    </source>
</evidence>
<evidence type="ECO:0000256" key="1">
    <source>
        <dbReference type="ARBA" id="ARBA00004496"/>
    </source>
</evidence>
<reference evidence="6" key="1">
    <citation type="submission" date="2025-08" db="UniProtKB">
        <authorList>
            <consortium name="Ensembl"/>
        </authorList>
    </citation>
    <scope>IDENTIFICATION</scope>
</reference>
<feature type="compositionally biased region" description="Basic residues" evidence="5">
    <location>
        <begin position="187"/>
        <end position="196"/>
    </location>
</feature>
<dbReference type="Proteomes" id="UP000694404">
    <property type="component" value="Unplaced"/>
</dbReference>
<evidence type="ECO:0000256" key="4">
    <source>
        <dbReference type="ARBA" id="ARBA00022737"/>
    </source>
</evidence>
<feature type="region of interest" description="Disordered" evidence="5">
    <location>
        <begin position="187"/>
        <end position="216"/>
    </location>
</feature>
<name>A0A8C0GJX4_CHEAB</name>
<comment type="subcellular location">
    <subcellularLocation>
        <location evidence="1">Cytoplasm</location>
    </subcellularLocation>
</comment>
<feature type="compositionally biased region" description="Basic and acidic residues" evidence="5">
    <location>
        <begin position="68"/>
        <end position="77"/>
    </location>
</feature>
<reference evidence="6" key="2">
    <citation type="submission" date="2025-09" db="UniProtKB">
        <authorList>
            <consortium name="Ensembl"/>
        </authorList>
    </citation>
    <scope>IDENTIFICATION</scope>
</reference>
<dbReference type="AlphaFoldDB" id="A0A8C0GJX4"/>
<proteinExistence type="predicted"/>
<dbReference type="GO" id="GO:0005634">
    <property type="term" value="C:nucleus"/>
    <property type="evidence" value="ECO:0007669"/>
    <property type="project" value="TreeGrafter"/>
</dbReference>
<dbReference type="GeneTree" id="ENSGT00390000016048"/>
<keyword evidence="2" id="KW-0963">Cytoplasm</keyword>
<evidence type="ECO:0000256" key="5">
    <source>
        <dbReference type="SAM" id="MobiDB-lite"/>
    </source>
</evidence>
<accession>A0A8C0GJX4</accession>
<protein>
    <submittedName>
        <fullName evidence="6">Uncharacterized protein</fullName>
    </submittedName>
</protein>
<dbReference type="Ensembl" id="ENSCABT00000009631.1">
    <property type="protein sequence ID" value="ENSCABP00000008786.1"/>
    <property type="gene ID" value="ENSCABG00000006631.1"/>
</dbReference>
<keyword evidence="3" id="KW-0433">Leucine-rich repeat</keyword>
<feature type="compositionally biased region" description="Basic and acidic residues" evidence="5">
    <location>
        <begin position="197"/>
        <end position="210"/>
    </location>
</feature>
<evidence type="ECO:0000256" key="2">
    <source>
        <dbReference type="ARBA" id="ARBA00022490"/>
    </source>
</evidence>
<evidence type="ECO:0000256" key="3">
    <source>
        <dbReference type="ARBA" id="ARBA00022614"/>
    </source>
</evidence>
<dbReference type="GO" id="GO:0005737">
    <property type="term" value="C:cytoplasm"/>
    <property type="evidence" value="ECO:0007669"/>
    <property type="project" value="UniProtKB-SubCell"/>
</dbReference>
<dbReference type="PANTHER" id="PTHR22710">
    <property type="entry name" value="X-RAY RADIATION RESISTANCE ASSOCIATED PROTEIN 1 XRRA1"/>
    <property type="match status" value="1"/>
</dbReference>
<dbReference type="PANTHER" id="PTHR22710:SF2">
    <property type="entry name" value="X-RAY RADIATION RESISTANCE-ASSOCIATED PROTEIN 1"/>
    <property type="match status" value="1"/>
</dbReference>
<keyword evidence="7" id="KW-1185">Reference proteome</keyword>
<organism evidence="6 7">
    <name type="scientific">Chelonoidis abingdonii</name>
    <name type="common">Abingdon island giant tortoise</name>
    <name type="synonym">Testudo abingdonii</name>
    <dbReference type="NCBI Taxonomy" id="106734"/>
    <lineage>
        <taxon>Eukaryota</taxon>
        <taxon>Metazoa</taxon>
        <taxon>Chordata</taxon>
        <taxon>Craniata</taxon>
        <taxon>Vertebrata</taxon>
        <taxon>Euteleostomi</taxon>
        <taxon>Archelosauria</taxon>
        <taxon>Testudinata</taxon>
        <taxon>Testudines</taxon>
        <taxon>Cryptodira</taxon>
        <taxon>Durocryptodira</taxon>
        <taxon>Testudinoidea</taxon>
        <taxon>Testudinidae</taxon>
        <taxon>Chelonoidis</taxon>
    </lineage>
</organism>
<sequence>MPPPLPEWVRSPIGGSVFVRAQRALGDQPLLLFQVTSHVPKVPKQPLMLDAPLESSFWKLWSDTEGGKLEESEEGSHRLSLSDPLPPIRPSSAQQHQEPYDDTKMLGSHREMPEKEKCDSKTSGSCTYIPMKYKGYEELLRVKTDPEFIEPAGMQQNVQALRRALKQPLVYRDSKARLDSVQKPYVPRKKKVKHLGQRRETEAKGSDLSKVRQVGI</sequence>
<feature type="region of interest" description="Disordered" evidence="5">
    <location>
        <begin position="68"/>
        <end position="101"/>
    </location>
</feature>
<keyword evidence="4" id="KW-0677">Repeat</keyword>